<accession>A0A975Y006</accession>
<dbReference type="PROSITE" id="PS50949">
    <property type="entry name" value="HTH_GNTR"/>
    <property type="match status" value="1"/>
</dbReference>
<evidence type="ECO:0000256" key="3">
    <source>
        <dbReference type="ARBA" id="ARBA00023163"/>
    </source>
</evidence>
<sequence length="245" mass="26586">MPAASPLHDRGPVVTKAQALADRLTTAIAVGAYSPGDRLPSERDLAELMGVSRVTVREAIRLVSGLGLLASVRGREGGTFVTEADWTTVAPDVALRTLESELPALREFCEYRCLVEATIARTAAERCTEADAELLRERLTQFDSAADSSAARSADDRLHREIAAVARNERLSVLSVELSREATLGFGSEPYPDEFLSTARREHHALVEAVIERDTARAFDVARQHYGLTLEILEAGLSKARATTS</sequence>
<reference evidence="5" key="1">
    <citation type="submission" date="2021-06" db="EMBL/GenBank/DDBJ databases">
        <title>Complete genome sequence of Nocardioides sp. G188.</title>
        <authorList>
            <person name="Im W.-T."/>
        </authorList>
    </citation>
    <scope>NUCLEOTIDE SEQUENCE</scope>
    <source>
        <strain evidence="5">G188</strain>
    </source>
</reference>
<dbReference type="PANTHER" id="PTHR43537:SF5">
    <property type="entry name" value="UXU OPERON TRANSCRIPTIONAL REGULATOR"/>
    <property type="match status" value="1"/>
</dbReference>
<feature type="domain" description="HTH gntR-type" evidence="4">
    <location>
        <begin position="14"/>
        <end position="84"/>
    </location>
</feature>
<dbReference type="GO" id="GO:0003700">
    <property type="term" value="F:DNA-binding transcription factor activity"/>
    <property type="evidence" value="ECO:0007669"/>
    <property type="project" value="InterPro"/>
</dbReference>
<proteinExistence type="predicted"/>
<dbReference type="PANTHER" id="PTHR43537">
    <property type="entry name" value="TRANSCRIPTIONAL REGULATOR, GNTR FAMILY"/>
    <property type="match status" value="1"/>
</dbReference>
<protein>
    <submittedName>
        <fullName evidence="5">FCD domain-containing protein</fullName>
    </submittedName>
</protein>
<dbReference type="Pfam" id="PF00392">
    <property type="entry name" value="GntR"/>
    <property type="match status" value="1"/>
</dbReference>
<evidence type="ECO:0000256" key="2">
    <source>
        <dbReference type="ARBA" id="ARBA00023125"/>
    </source>
</evidence>
<gene>
    <name evidence="5" type="ORF">KRR39_20905</name>
</gene>
<dbReference type="GO" id="GO:0003677">
    <property type="term" value="F:DNA binding"/>
    <property type="evidence" value="ECO:0007669"/>
    <property type="project" value="UniProtKB-KW"/>
</dbReference>
<dbReference type="KEGG" id="nps:KRR39_20905"/>
<dbReference type="RefSeq" id="WP_216939329.1">
    <property type="nucleotide sequence ID" value="NZ_CP077062.1"/>
</dbReference>
<evidence type="ECO:0000259" key="4">
    <source>
        <dbReference type="PROSITE" id="PS50949"/>
    </source>
</evidence>
<evidence type="ECO:0000313" key="5">
    <source>
        <dbReference type="EMBL" id="QWZ07819.1"/>
    </source>
</evidence>
<dbReference type="Proteomes" id="UP000683575">
    <property type="component" value="Chromosome"/>
</dbReference>
<keyword evidence="3" id="KW-0804">Transcription</keyword>
<keyword evidence="6" id="KW-1185">Reference proteome</keyword>
<dbReference type="InterPro" id="IPR011711">
    <property type="entry name" value="GntR_C"/>
</dbReference>
<dbReference type="SMART" id="SM00345">
    <property type="entry name" value="HTH_GNTR"/>
    <property type="match status" value="1"/>
</dbReference>
<dbReference type="InterPro" id="IPR000524">
    <property type="entry name" value="Tscrpt_reg_HTH_GntR"/>
</dbReference>
<organism evidence="5 6">
    <name type="scientific">Nocardioides panacis</name>
    <dbReference type="NCBI Taxonomy" id="2849501"/>
    <lineage>
        <taxon>Bacteria</taxon>
        <taxon>Bacillati</taxon>
        <taxon>Actinomycetota</taxon>
        <taxon>Actinomycetes</taxon>
        <taxon>Propionibacteriales</taxon>
        <taxon>Nocardioidaceae</taxon>
        <taxon>Nocardioides</taxon>
    </lineage>
</organism>
<keyword evidence="2" id="KW-0238">DNA-binding</keyword>
<dbReference type="Pfam" id="PF07729">
    <property type="entry name" value="FCD"/>
    <property type="match status" value="1"/>
</dbReference>
<evidence type="ECO:0000256" key="1">
    <source>
        <dbReference type="ARBA" id="ARBA00023015"/>
    </source>
</evidence>
<dbReference type="EMBL" id="CP077062">
    <property type="protein sequence ID" value="QWZ07819.1"/>
    <property type="molecule type" value="Genomic_DNA"/>
</dbReference>
<dbReference type="SMART" id="SM00895">
    <property type="entry name" value="FCD"/>
    <property type="match status" value="1"/>
</dbReference>
<dbReference type="AlphaFoldDB" id="A0A975Y006"/>
<keyword evidence="1" id="KW-0805">Transcription regulation</keyword>
<evidence type="ECO:0000313" key="6">
    <source>
        <dbReference type="Proteomes" id="UP000683575"/>
    </source>
</evidence>
<name>A0A975Y006_9ACTN</name>
<dbReference type="CDD" id="cd07377">
    <property type="entry name" value="WHTH_GntR"/>
    <property type="match status" value="1"/>
</dbReference>